<evidence type="ECO:0000313" key="1">
    <source>
        <dbReference type="EMBL" id="GAG02102.1"/>
    </source>
</evidence>
<dbReference type="PANTHER" id="PTHR48100">
    <property type="entry name" value="BROAD-SPECIFICITY PHOSPHATASE YOR283W-RELATED"/>
    <property type="match status" value="1"/>
</dbReference>
<dbReference type="SMART" id="SM00855">
    <property type="entry name" value="PGAM"/>
    <property type="match status" value="1"/>
</dbReference>
<gene>
    <name evidence="1" type="ORF">S01H1_43768</name>
</gene>
<dbReference type="SUPFAM" id="SSF53254">
    <property type="entry name" value="Phosphoglycerate mutase-like"/>
    <property type="match status" value="1"/>
</dbReference>
<protein>
    <recommendedName>
        <fullName evidence="2">Phosphoglycerate mutase (2,3-diphosphoglycerate-dependent)</fullName>
    </recommendedName>
</protein>
<evidence type="ECO:0008006" key="2">
    <source>
        <dbReference type="Google" id="ProtNLM"/>
    </source>
</evidence>
<dbReference type="Gene3D" id="3.40.50.1240">
    <property type="entry name" value="Phosphoglycerate mutase-like"/>
    <property type="match status" value="1"/>
</dbReference>
<dbReference type="Pfam" id="PF00300">
    <property type="entry name" value="His_Phos_1"/>
    <property type="match status" value="1"/>
</dbReference>
<dbReference type="InterPro" id="IPR013078">
    <property type="entry name" value="His_Pase_superF_clade-1"/>
</dbReference>
<feature type="non-terminal residue" evidence="1">
    <location>
        <position position="180"/>
    </location>
</feature>
<dbReference type="AlphaFoldDB" id="X0USA2"/>
<dbReference type="PIRSF" id="PIRSF000709">
    <property type="entry name" value="6PFK_2-Ptase"/>
    <property type="match status" value="1"/>
</dbReference>
<organism evidence="1">
    <name type="scientific">marine sediment metagenome</name>
    <dbReference type="NCBI Taxonomy" id="412755"/>
    <lineage>
        <taxon>unclassified sequences</taxon>
        <taxon>metagenomes</taxon>
        <taxon>ecological metagenomes</taxon>
    </lineage>
</organism>
<dbReference type="EMBL" id="BARS01027890">
    <property type="protein sequence ID" value="GAG02102.1"/>
    <property type="molecule type" value="Genomic_DNA"/>
</dbReference>
<dbReference type="GO" id="GO:0005737">
    <property type="term" value="C:cytoplasm"/>
    <property type="evidence" value="ECO:0007669"/>
    <property type="project" value="TreeGrafter"/>
</dbReference>
<dbReference type="PANTHER" id="PTHR48100:SF1">
    <property type="entry name" value="HISTIDINE PHOSPHATASE FAMILY PROTEIN-RELATED"/>
    <property type="match status" value="1"/>
</dbReference>
<reference evidence="1" key="1">
    <citation type="journal article" date="2014" name="Front. Microbiol.">
        <title>High frequency of phylogenetically diverse reductive dehalogenase-homologous genes in deep subseafloor sedimentary metagenomes.</title>
        <authorList>
            <person name="Kawai M."/>
            <person name="Futagami T."/>
            <person name="Toyoda A."/>
            <person name="Takaki Y."/>
            <person name="Nishi S."/>
            <person name="Hori S."/>
            <person name="Arai W."/>
            <person name="Tsubouchi T."/>
            <person name="Morono Y."/>
            <person name="Uchiyama I."/>
            <person name="Ito T."/>
            <person name="Fujiyama A."/>
            <person name="Inagaki F."/>
            <person name="Takami H."/>
        </authorList>
    </citation>
    <scope>NUCLEOTIDE SEQUENCE</scope>
    <source>
        <strain evidence="1">Expedition CK06-06</strain>
    </source>
</reference>
<dbReference type="InterPro" id="IPR050275">
    <property type="entry name" value="PGM_Phosphatase"/>
</dbReference>
<accession>X0USA2</accession>
<name>X0USA2_9ZZZZ</name>
<comment type="caution">
    <text evidence="1">The sequence shown here is derived from an EMBL/GenBank/DDBJ whole genome shotgun (WGS) entry which is preliminary data.</text>
</comment>
<sequence length="180" mass="20981">MAEEIYIIRHGLTESNKKKIYAGCDDECLCEEGIINLFEIGRKLKEFNIERIFSSSIRRAIQTAEVINSFLNKKIEIEKNLKEMKMGPWEGLSENEVAESFPSEWKIWNSKPSELKIDGRETLEELQIRALNGTSRISEDLDILRILVVTHVAIIRVLMIYYNNWCLDDYRKIEVPNEAV</sequence>
<dbReference type="CDD" id="cd07067">
    <property type="entry name" value="HP_PGM_like"/>
    <property type="match status" value="1"/>
</dbReference>
<dbReference type="GO" id="GO:0016791">
    <property type="term" value="F:phosphatase activity"/>
    <property type="evidence" value="ECO:0007669"/>
    <property type="project" value="TreeGrafter"/>
</dbReference>
<proteinExistence type="predicted"/>
<dbReference type="InterPro" id="IPR029033">
    <property type="entry name" value="His_PPase_superfam"/>
</dbReference>